<reference evidence="2 3" key="1">
    <citation type="journal article" date="2016" name="Nat. Commun.">
        <title>Thousands of microbial genomes shed light on interconnected biogeochemical processes in an aquifer system.</title>
        <authorList>
            <person name="Anantharaman K."/>
            <person name="Brown C.T."/>
            <person name="Hug L.A."/>
            <person name="Sharon I."/>
            <person name="Castelle C.J."/>
            <person name="Probst A.J."/>
            <person name="Thomas B.C."/>
            <person name="Singh A."/>
            <person name="Wilkins M.J."/>
            <person name="Karaoz U."/>
            <person name="Brodie E.L."/>
            <person name="Williams K.H."/>
            <person name="Hubbard S.S."/>
            <person name="Banfield J.F."/>
        </authorList>
    </citation>
    <scope>NUCLEOTIDE SEQUENCE [LARGE SCALE GENOMIC DNA]</scope>
</reference>
<evidence type="ECO:0000313" key="2">
    <source>
        <dbReference type="EMBL" id="OGJ02977.1"/>
    </source>
</evidence>
<organism evidence="2 3">
    <name type="scientific">Candidatus Nomurabacteria bacterium RIFCSPLOWO2_12_FULL_46_14</name>
    <dbReference type="NCBI Taxonomy" id="1801797"/>
    <lineage>
        <taxon>Bacteria</taxon>
        <taxon>Candidatus Nomuraibacteriota</taxon>
    </lineage>
</organism>
<dbReference type="STRING" id="1801797.A3G06_01695"/>
<gene>
    <name evidence="2" type="ORF">A3G06_01695</name>
</gene>
<dbReference type="AlphaFoldDB" id="A0A1F6Y9E4"/>
<evidence type="ECO:0000313" key="3">
    <source>
        <dbReference type="Proteomes" id="UP000176192"/>
    </source>
</evidence>
<protein>
    <submittedName>
        <fullName evidence="2">Uncharacterized protein</fullName>
    </submittedName>
</protein>
<proteinExistence type="predicted"/>
<keyword evidence="1" id="KW-1133">Transmembrane helix</keyword>
<name>A0A1F6Y9E4_9BACT</name>
<evidence type="ECO:0000256" key="1">
    <source>
        <dbReference type="SAM" id="Phobius"/>
    </source>
</evidence>
<accession>A0A1F6Y9E4</accession>
<keyword evidence="1" id="KW-0472">Membrane</keyword>
<dbReference type="Proteomes" id="UP000176192">
    <property type="component" value="Unassembled WGS sequence"/>
</dbReference>
<dbReference type="EMBL" id="MFVV01000029">
    <property type="protein sequence ID" value="OGJ02977.1"/>
    <property type="molecule type" value="Genomic_DNA"/>
</dbReference>
<keyword evidence="1" id="KW-0812">Transmembrane</keyword>
<comment type="caution">
    <text evidence="2">The sequence shown here is derived from an EMBL/GenBank/DDBJ whole genome shotgun (WGS) entry which is preliminary data.</text>
</comment>
<sequence>MDPLQGNQEINEALQQFEAKQAAEAVNPNPVAPPAVYQEGGSRMVKFIINHSGGAIKDERQAEYVLLGMVIVFLGISFYLFFVL</sequence>
<feature type="transmembrane region" description="Helical" evidence="1">
    <location>
        <begin position="64"/>
        <end position="82"/>
    </location>
</feature>